<dbReference type="SUPFAM" id="SSF52200">
    <property type="entry name" value="Toll/Interleukin receptor TIR domain"/>
    <property type="match status" value="1"/>
</dbReference>
<keyword evidence="6" id="KW-1185">Reference proteome</keyword>
<organism evidence="5 6">
    <name type="scientific">Symbiodinium microadriaticum</name>
    <name type="common">Dinoflagellate</name>
    <name type="synonym">Zooxanthella microadriatica</name>
    <dbReference type="NCBI Taxonomy" id="2951"/>
    <lineage>
        <taxon>Eukaryota</taxon>
        <taxon>Sar</taxon>
        <taxon>Alveolata</taxon>
        <taxon>Dinophyceae</taxon>
        <taxon>Suessiales</taxon>
        <taxon>Symbiodiniaceae</taxon>
        <taxon>Symbiodinium</taxon>
    </lineage>
</organism>
<evidence type="ECO:0000313" key="6">
    <source>
        <dbReference type="Proteomes" id="UP000186817"/>
    </source>
</evidence>
<keyword evidence="4" id="KW-0732">Signal</keyword>
<feature type="transmembrane region" description="Helical" evidence="3">
    <location>
        <begin position="822"/>
        <end position="843"/>
    </location>
</feature>
<dbReference type="Gene3D" id="3.40.50.10140">
    <property type="entry name" value="Toll/interleukin-1 receptor homology (TIR) domain"/>
    <property type="match status" value="1"/>
</dbReference>
<dbReference type="EMBL" id="LSRX01001623">
    <property type="protein sequence ID" value="OLP78354.1"/>
    <property type="molecule type" value="Genomic_DNA"/>
</dbReference>
<dbReference type="PANTHER" id="PTHR46967:SF2">
    <property type="entry name" value="SUSHI, VON WILLEBRAND FACTOR TYPE A, EGF AND PENTRAXIN DOMAIN-CONTAINING PROTEIN 1-LIKE"/>
    <property type="match status" value="1"/>
</dbReference>
<dbReference type="SUPFAM" id="SSF53850">
    <property type="entry name" value="Periplasmic binding protein-like II"/>
    <property type="match status" value="1"/>
</dbReference>
<feature type="compositionally biased region" description="Basic residues" evidence="2">
    <location>
        <begin position="1390"/>
        <end position="1400"/>
    </location>
</feature>
<feature type="transmembrane region" description="Helical" evidence="3">
    <location>
        <begin position="628"/>
        <end position="649"/>
    </location>
</feature>
<evidence type="ECO:0000256" key="1">
    <source>
        <dbReference type="SAM" id="Coils"/>
    </source>
</evidence>
<reference evidence="5 6" key="1">
    <citation type="submission" date="2016-02" db="EMBL/GenBank/DDBJ databases">
        <title>Genome analysis of coral dinoflagellate symbionts highlights evolutionary adaptations to a symbiotic lifestyle.</title>
        <authorList>
            <person name="Aranda M."/>
            <person name="Li Y."/>
            <person name="Liew Y.J."/>
            <person name="Baumgarten S."/>
            <person name="Simakov O."/>
            <person name="Wilson M."/>
            <person name="Piel J."/>
            <person name="Ashoor H."/>
            <person name="Bougouffa S."/>
            <person name="Bajic V.B."/>
            <person name="Ryu T."/>
            <person name="Ravasi T."/>
            <person name="Bayer T."/>
            <person name="Micklem G."/>
            <person name="Kim H."/>
            <person name="Bhak J."/>
            <person name="Lajeunesse T.C."/>
            <person name="Voolstra C.R."/>
        </authorList>
    </citation>
    <scope>NUCLEOTIDE SEQUENCE [LARGE SCALE GENOMIC DNA]</scope>
    <source>
        <strain evidence="5 6">CCMP2467</strain>
    </source>
</reference>
<evidence type="ECO:0000313" key="5">
    <source>
        <dbReference type="EMBL" id="OLP78354.1"/>
    </source>
</evidence>
<dbReference type="Proteomes" id="UP000186817">
    <property type="component" value="Unassembled WGS sequence"/>
</dbReference>
<dbReference type="PANTHER" id="PTHR46967">
    <property type="entry name" value="INSULIN-LIKE GROWTH FACTOR BINDING PROTEIN,N-TERMINAL"/>
    <property type="match status" value="1"/>
</dbReference>
<feature type="region of interest" description="Disordered" evidence="2">
    <location>
        <begin position="1381"/>
        <end position="1411"/>
    </location>
</feature>
<dbReference type="InterPro" id="IPR009030">
    <property type="entry name" value="Growth_fac_rcpt_cys_sf"/>
</dbReference>
<name>A0A1Q9C5Z8_SYMMI</name>
<dbReference type="SUPFAM" id="SSF57184">
    <property type="entry name" value="Growth factor receptor domain"/>
    <property type="match status" value="1"/>
</dbReference>
<keyword evidence="1" id="KW-0175">Coiled coil</keyword>
<dbReference type="InterPro" id="IPR035897">
    <property type="entry name" value="Toll_tir_struct_dom_sf"/>
</dbReference>
<evidence type="ECO:0000256" key="3">
    <source>
        <dbReference type="SAM" id="Phobius"/>
    </source>
</evidence>
<proteinExistence type="predicted"/>
<feature type="coiled-coil region" evidence="1">
    <location>
        <begin position="351"/>
        <end position="378"/>
    </location>
</feature>
<evidence type="ECO:0000256" key="2">
    <source>
        <dbReference type="SAM" id="MobiDB-lite"/>
    </source>
</evidence>
<feature type="chain" id="PRO_5012909457" description="Tyrosine-protein kinase ephrin type A/B receptor-like domain-containing protein" evidence="4">
    <location>
        <begin position="18"/>
        <end position="1411"/>
    </location>
</feature>
<dbReference type="Gene3D" id="2.10.50.10">
    <property type="entry name" value="Tumor Necrosis Factor Receptor, subunit A, domain 2"/>
    <property type="match status" value="2"/>
</dbReference>
<accession>A0A1Q9C5Z8</accession>
<dbReference type="Gene3D" id="3.40.190.10">
    <property type="entry name" value="Periplasmic binding protein-like II"/>
    <property type="match status" value="1"/>
</dbReference>
<keyword evidence="3" id="KW-1133">Transmembrane helix</keyword>
<protein>
    <recommendedName>
        <fullName evidence="7">Tyrosine-protein kinase ephrin type A/B receptor-like domain-containing protein</fullName>
    </recommendedName>
</protein>
<feature type="transmembrane region" description="Helical" evidence="3">
    <location>
        <begin position="928"/>
        <end position="946"/>
    </location>
</feature>
<feature type="transmembrane region" description="Helical" evidence="3">
    <location>
        <begin position="767"/>
        <end position="788"/>
    </location>
</feature>
<feature type="transmembrane region" description="Helical" evidence="3">
    <location>
        <begin position="661"/>
        <end position="684"/>
    </location>
</feature>
<feature type="region of interest" description="Disordered" evidence="2">
    <location>
        <begin position="1343"/>
        <end position="1367"/>
    </location>
</feature>
<feature type="transmembrane region" description="Helical" evidence="3">
    <location>
        <begin position="729"/>
        <end position="747"/>
    </location>
</feature>
<dbReference type="SMART" id="SM01411">
    <property type="entry name" value="Ephrin_rec_like"/>
    <property type="match status" value="2"/>
</dbReference>
<keyword evidence="3" id="KW-0812">Transmembrane</keyword>
<comment type="caution">
    <text evidence="5">The sequence shown here is derived from an EMBL/GenBank/DDBJ whole genome shotgun (WGS) entry which is preliminary data.</text>
</comment>
<keyword evidence="3" id="KW-0472">Membrane</keyword>
<dbReference type="OrthoDB" id="410446at2759"/>
<feature type="signal peptide" evidence="4">
    <location>
        <begin position="1"/>
        <end position="17"/>
    </location>
</feature>
<sequence length="1411" mass="154612">MTTWPWRLLFLVTGCSGELCLLQGIPSSQRTYILNGAAENVPVKLMVFNWAAAELLSTIAKLLIEEVLGYHAVFDDTRPIANIEVVQSLAGCSDMDCNQTQMSDTHVALDVWLGSAGADVELFMKRHPTIAPEDLGSIGYAGEEALCITGKLLDEAYEVSGFSLDFYRSYNTSHYRAARHFDQLSDLPAQDLFQCDEAGVIWTDPSYMADYARWSGDLAGLVEVDGGYRASCPDGRFWIAPACRHNTSECIPIISAQWGWMVDAYMAWSAAYGLPTAIAIARDIPEWVASFQNFRILAYWYRPDASLAPWSPRPISFPRHRASEWAQGNKRTEGLGTYIGKLVSRGFNSQASKVHKLLQKMQMELEEMEALLLEAQSHGMQEVACEWAKANQQRWQQWLPIETSCIPGFGLVDAQGSLVTSRSLAASCKVCPAGTFSSLMVDSLGQTFSCESCAPGTYQGQAGETLCLGCEPGKVAAASGLVECVDCAVGSFANASRMVECTPCGSGPWTTGRISQLFGDETWIDVMGASSEDLCHCRQGFFLHDGQCTKCTEGALCSGGEIQILPGFFSSADKPDSIFTCFGAERCPGGSPGTCAQGRDAQSIACIACLPGLHANGPECVPCESEDYLLFMFAVCLVLIVSGGLHFQLLRWDWQGNRKQFTGFLIPSLYATQLVSCLQIFVLLQSIDVSWGDPFVRLLEAVSFLSLEHILRFFNAVSCATPPSPALNFLIQTIVLPASLMVGPVVVHMIRNVRLPKWTHRNSQWQVLVQSIGTVSVLFFIVLCSAVVQPFQCHGHPNGQSTMRSSIGVLCNLTDDHLQLCIIGGLLALLPAGFVALCAWLILVEYPKRIRSTDLGFMRMCSFLISRFRPGCESFSIFLLVRNLLFVLAPVLPTADSSLLLIHVLLILHVVLLALLKPWRSVNASYIDILASSGLLVIVFHAGLFVTESNEAAAAILCSLLLICLLVCLSGVAFSALAQHMFTRFAKKYQFFLCHHKQVTGCLARLLKMQLQRRGSEVFLDSDDLTNLTLLLPMVAQHVDTLVVVASANVVTRKWCLAEIVTAYMHKVHTVILALSDYGPPSDKFIKVFESNANDLSELAVHGFGVSDIADSLRWLRTLQTLSLPEPHNLLSNLGEIVDQLLGTTEQSMKSEGDSDCKILANQDDIEAVATAHVLRHLLAPHILHAFSILPVVLDVSDNVRKSTSRLTMNGPTQAACTMLLMVCTRECLTSPCMVKWLLQANHVASSCCVLPILGDEEFLVPTSSEHVNVSRYLKVLGAIFMQIAVHFWPKSYSESALGLKAAQVAQRLQGEQSATLSSLLDMSWFTSQKSVLLETVEELSPVAASSDQEEANHLEQAAEAPEAEDTSLSAMFQLKERVGALFDGGPPRRNGRSRNLLRTHSHEVNSRARF</sequence>
<gene>
    <name evidence="5" type="ORF">AK812_SmicGene41480</name>
</gene>
<feature type="transmembrane region" description="Helical" evidence="3">
    <location>
        <begin position="952"/>
        <end position="978"/>
    </location>
</feature>
<dbReference type="OMA" id="CESEDYL"/>
<evidence type="ECO:0000256" key="4">
    <source>
        <dbReference type="SAM" id="SignalP"/>
    </source>
</evidence>
<feature type="compositionally biased region" description="Basic and acidic residues" evidence="2">
    <location>
        <begin position="1401"/>
        <end position="1411"/>
    </location>
</feature>
<evidence type="ECO:0008006" key="7">
    <source>
        <dbReference type="Google" id="ProtNLM"/>
    </source>
</evidence>